<gene>
    <name evidence="5" type="primary">LOC112052268</name>
</gene>
<evidence type="ECO:0000256" key="1">
    <source>
        <dbReference type="ARBA" id="ARBA00022737"/>
    </source>
</evidence>
<evidence type="ECO:0000313" key="4">
    <source>
        <dbReference type="Proteomes" id="UP001652582"/>
    </source>
</evidence>
<feature type="repeat" description="TPR" evidence="3">
    <location>
        <begin position="556"/>
        <end position="589"/>
    </location>
</feature>
<protein>
    <submittedName>
        <fullName evidence="5">Tetratricopeptide repeat protein 37</fullName>
    </submittedName>
</protein>
<dbReference type="PROSITE" id="PS50005">
    <property type="entry name" value="TPR"/>
    <property type="match status" value="4"/>
</dbReference>
<evidence type="ECO:0000256" key="2">
    <source>
        <dbReference type="ARBA" id="ARBA00022803"/>
    </source>
</evidence>
<dbReference type="GO" id="GO:0006401">
    <property type="term" value="P:RNA catabolic process"/>
    <property type="evidence" value="ECO:0007669"/>
    <property type="project" value="InterPro"/>
</dbReference>
<organism evidence="4 5">
    <name type="scientific">Bicyclus anynana</name>
    <name type="common">Squinting bush brown butterfly</name>
    <dbReference type="NCBI Taxonomy" id="110368"/>
    <lineage>
        <taxon>Eukaryota</taxon>
        <taxon>Metazoa</taxon>
        <taxon>Ecdysozoa</taxon>
        <taxon>Arthropoda</taxon>
        <taxon>Hexapoda</taxon>
        <taxon>Insecta</taxon>
        <taxon>Pterygota</taxon>
        <taxon>Neoptera</taxon>
        <taxon>Endopterygota</taxon>
        <taxon>Lepidoptera</taxon>
        <taxon>Glossata</taxon>
        <taxon>Ditrysia</taxon>
        <taxon>Papilionoidea</taxon>
        <taxon>Nymphalidae</taxon>
        <taxon>Satyrinae</taxon>
        <taxon>Satyrini</taxon>
        <taxon>Mycalesina</taxon>
        <taxon>Bicyclus</taxon>
    </lineage>
</organism>
<sequence length="1268" mass="145692">MTDIKSLLKEARKLIDDKEFKEAQECCKNILRKDKQNYLGLVLLGKSLQETDQAALAFQKAISSKPDHPLAWQGLANYYERKEDSTSKIKLITVYDEILKLQVEEEKALEIITKLGQLGCSLNDNRIISILINYLDKNLDDKIFSAAVHQLVELLKANESCKDEDIPRVINHLSKLIERDPNETLHILLGKVILQKNNFIDSMREVMNLNYFVPSVTFREWLCKYLCTYYVQHNTFSGFDIEAHINEITVGIENSKYPALLRSMISYDKGLFVDAYKQCVPIVNYQEADITEATFIIRCTFKLKKFSVAQKLATNFLIKVKDQSFAVTLKKFLFLSIAEQQKWKQAIVIASELPIDCLDISEQAILAKCFIEVNDNADHLMENLRETNHYKQLEAISLIKQEKYEDAIKLLEDSSENHLNLFYIGKAYWNLEQYDQSLIYLLKSARLNTDHADTFLYLGMIFQNYKQDLDKAKRCYEKAFSLNNIDLNIIKNLSDLYIKMELLDVNFDLLSKAIQNVQMDLPWINFRLGLYYINKREWENAIIQFRKVINAEPKNTIAFQCLADAYYSRGSFTSALKAYNKVISMNPKNILHCLTRIGYINSLLTQYAEAIITFEKVLQIDPDSLLALKGIAETWMRIAKKKFTAKLYGSARDTAQYAINYLIRALTVEKSFLCIWNLLANALIFITKLPNEYCYVDMKNSFNDDDTVRKDKFDIYPQALACFTKIAKQKPQLASYDLATTYLDYYQATDEIVNCHIAFKLTVANIKTKPSSWRNWNLLGKICIFKKRYDLAQHCFNKALPITPKSAVAKIWCNLGTLYVKLGLHKLANYCFWRGQSTQLSYPQSWIGQGLIAEVIQEEEAMDLFRHACRLGYHPQCAMGYADWVCRTLKDDTYKNSSELKYVIEGLYAIPYAMDLVQWFIRFEPKNAYAYNTLGILQERSDLLCSALTSYQKAFQYADNDKKNIILLNIARTLLRLGKYDEAIVTFKEISEASFNSACGLALALFKKGLYEESYSAYDTALHWLCANDDEKANLLVAMAGIVYMYKGIDDAKTLLFHSIQVSQTNPTPYSLFAICSLGIIHSDQGLSKLAICELQKYEKDSNFGYDVGFLKSYHALNDDINRAIKLLSESLHDHPSSTELWFCMAQYCLQASDTKAKIASSCAKRALSSMHDQKNGKETAKMLATASIAEHVAGNKYKSQLLAKDGLHMYPWQSEIWAALVFSILTSKLSVERKKWILNVAGHMRKNLDTSRGLNRWINLLEKKLSR</sequence>
<proteinExistence type="predicted"/>
<dbReference type="Gene3D" id="1.25.40.10">
    <property type="entry name" value="Tetratricopeptide repeat domain"/>
    <property type="match status" value="6"/>
</dbReference>
<accession>A0A6J1NPN8</accession>
<name>A0A6J1NPN8_BICAN</name>
<dbReference type="Pfam" id="PF13432">
    <property type="entry name" value="TPR_16"/>
    <property type="match status" value="1"/>
</dbReference>
<dbReference type="InterPro" id="IPR019734">
    <property type="entry name" value="TPR_rpt"/>
</dbReference>
<dbReference type="SUPFAM" id="SSF48452">
    <property type="entry name" value="TPR-like"/>
    <property type="match status" value="3"/>
</dbReference>
<dbReference type="GeneID" id="112052268"/>
<dbReference type="AlphaFoldDB" id="A0A6J1NPN8"/>
<dbReference type="SUPFAM" id="SSF81901">
    <property type="entry name" value="HCP-like"/>
    <property type="match status" value="1"/>
</dbReference>
<dbReference type="InterPro" id="IPR011990">
    <property type="entry name" value="TPR-like_helical_dom_sf"/>
</dbReference>
<keyword evidence="2 3" id="KW-0802">TPR repeat</keyword>
<dbReference type="Pfam" id="PF13181">
    <property type="entry name" value="TPR_8"/>
    <property type="match status" value="4"/>
</dbReference>
<dbReference type="InterPro" id="IPR039226">
    <property type="entry name" value="Ski3/TTC37"/>
</dbReference>
<dbReference type="RefSeq" id="XP_023947047.2">
    <property type="nucleotide sequence ID" value="XM_024091279.2"/>
</dbReference>
<dbReference type="Proteomes" id="UP001652582">
    <property type="component" value="Chromosome 5"/>
</dbReference>
<dbReference type="SMART" id="SM00028">
    <property type="entry name" value="TPR"/>
    <property type="match status" value="10"/>
</dbReference>
<dbReference type="GO" id="GO:0055087">
    <property type="term" value="C:Ski complex"/>
    <property type="evidence" value="ECO:0007669"/>
    <property type="project" value="InterPro"/>
</dbReference>
<dbReference type="PANTHER" id="PTHR15704">
    <property type="entry name" value="SUPERKILLER 3 PROTEIN-RELATED"/>
    <property type="match status" value="1"/>
</dbReference>
<feature type="repeat" description="TPR" evidence="3">
    <location>
        <begin position="591"/>
        <end position="624"/>
    </location>
</feature>
<dbReference type="KEGG" id="bany:112052268"/>
<dbReference type="PANTHER" id="PTHR15704:SF7">
    <property type="entry name" value="SUPERKILLER COMPLEX PROTEIN 3"/>
    <property type="match status" value="1"/>
</dbReference>
<evidence type="ECO:0000313" key="5">
    <source>
        <dbReference type="RefSeq" id="XP_023947047.2"/>
    </source>
</evidence>
<feature type="repeat" description="TPR" evidence="3">
    <location>
        <begin position="773"/>
        <end position="806"/>
    </location>
</feature>
<evidence type="ECO:0000256" key="3">
    <source>
        <dbReference type="PROSITE-ProRule" id="PRU00339"/>
    </source>
</evidence>
<keyword evidence="1" id="KW-0677">Repeat</keyword>
<dbReference type="OrthoDB" id="421075at2759"/>
<reference evidence="5" key="1">
    <citation type="submission" date="2025-08" db="UniProtKB">
        <authorList>
            <consortium name="RefSeq"/>
        </authorList>
    </citation>
    <scope>IDENTIFICATION</scope>
</reference>
<feature type="repeat" description="TPR" evidence="3">
    <location>
        <begin position="522"/>
        <end position="555"/>
    </location>
</feature>
<keyword evidence="4" id="KW-1185">Reference proteome</keyword>